<reference evidence="3" key="1">
    <citation type="journal article" date="2019" name="Int. J. Syst. Evol. Microbiol.">
        <title>The Global Catalogue of Microorganisms (GCM) 10K type strain sequencing project: providing services to taxonomists for standard genome sequencing and annotation.</title>
        <authorList>
            <consortium name="The Broad Institute Genomics Platform"/>
            <consortium name="The Broad Institute Genome Sequencing Center for Infectious Disease"/>
            <person name="Wu L."/>
            <person name="Ma J."/>
        </authorList>
    </citation>
    <scope>NUCLEOTIDE SEQUENCE [LARGE SCALE GENOMIC DNA]</scope>
    <source>
        <strain evidence="3">JCM 30071</strain>
    </source>
</reference>
<dbReference type="EMBL" id="BMPN01000013">
    <property type="protein sequence ID" value="GGJ76633.1"/>
    <property type="molecule type" value="Genomic_DNA"/>
</dbReference>
<keyword evidence="1" id="KW-0472">Membrane</keyword>
<dbReference type="Proteomes" id="UP000634435">
    <property type="component" value="Unassembled WGS sequence"/>
</dbReference>
<sequence length="93" mass="10231">MRTPSRYSVLIALLILIGITSFVVLWNMIPAKGIAFILLVIVSVVTTLSLIGTILSATEIYKAKDLKHRIINITCLVVSLTTFLIPITFNFAP</sequence>
<protein>
    <submittedName>
        <fullName evidence="2">Uncharacterized protein</fullName>
    </submittedName>
</protein>
<evidence type="ECO:0000313" key="2">
    <source>
        <dbReference type="EMBL" id="GGJ76633.1"/>
    </source>
</evidence>
<keyword evidence="1" id="KW-0812">Transmembrane</keyword>
<keyword evidence="1" id="KW-1133">Transmembrane helix</keyword>
<feature type="transmembrane region" description="Helical" evidence="1">
    <location>
        <begin position="70"/>
        <end position="92"/>
    </location>
</feature>
<evidence type="ECO:0000256" key="1">
    <source>
        <dbReference type="SAM" id="Phobius"/>
    </source>
</evidence>
<gene>
    <name evidence="2" type="ORF">GCM10007111_42880</name>
</gene>
<proteinExistence type="predicted"/>
<feature type="transmembrane region" description="Helical" evidence="1">
    <location>
        <begin position="7"/>
        <end position="29"/>
    </location>
</feature>
<comment type="caution">
    <text evidence="2">The sequence shown here is derived from an EMBL/GenBank/DDBJ whole genome shotgun (WGS) entry which is preliminary data.</text>
</comment>
<feature type="transmembrane region" description="Helical" evidence="1">
    <location>
        <begin position="35"/>
        <end position="58"/>
    </location>
</feature>
<accession>A0ABQ2E1Q0</accession>
<name>A0ABQ2E1Q0_9BACI</name>
<keyword evidence="3" id="KW-1185">Reference proteome</keyword>
<organism evidence="2 3">
    <name type="scientific">Virgibacillus kapii</name>
    <dbReference type="NCBI Taxonomy" id="1638645"/>
    <lineage>
        <taxon>Bacteria</taxon>
        <taxon>Bacillati</taxon>
        <taxon>Bacillota</taxon>
        <taxon>Bacilli</taxon>
        <taxon>Bacillales</taxon>
        <taxon>Bacillaceae</taxon>
        <taxon>Virgibacillus</taxon>
    </lineage>
</organism>
<evidence type="ECO:0000313" key="3">
    <source>
        <dbReference type="Proteomes" id="UP000634435"/>
    </source>
</evidence>